<feature type="compositionally biased region" description="Low complexity" evidence="1">
    <location>
        <begin position="365"/>
        <end position="382"/>
    </location>
</feature>
<dbReference type="AlphaFoldDB" id="A0AAD7TMV4"/>
<feature type="region of interest" description="Disordered" evidence="1">
    <location>
        <begin position="352"/>
        <end position="401"/>
    </location>
</feature>
<sequence length="739" mass="80828">MLIRVRPAYSQADIVFSFHMPDPMHDDTKPCPPAWRIQLDTLESLHEREGLTLEYPKDIHALDKAAWHSALVNEVVFDAVRRVIICTFIDGFSVSWPMVATGREARCLASLDDVASAVRRYTRGEQPGRKWVADSSVATTPDVPSVAQTETSSVSSCSQRSKHRRQRSFLGSIVSAFKGILPDNIGRNSGPILPSSLPPLKIPSHSHSRTSSTFSRTQVSPPTSPTVAERQFPPPFTPVNRPRESLQPPKDYVPPEPHQMLRRYARSLMLDIVREFVYPMFSMTGTPSFVDGMHTIEWAAQVGGFPPGMYPAWAARSMLRQTEERLREMVAEANARGLGHVLACGAVAPAASLERSSRDSDSDDTTSASTSASATSLATETDGSSVHTPVDSPVSSPFVPASSSLPQLSYAEAKSPPQVPRSPSPPGYDLDVSTYHALTTLRSRLFNVLSRLSSTPRQIHNLHQGMRYGSDLTVLEIKSRRRAWSCRDFVGGASLSLLGLSTPVHSSPLARCEPVTAESLARAEAESLQELGRVRLSCLPDDGAEFGIPGACVGVKVTTKELDSRLFPLSEEDEDEEDEDEPRSRYQSGYGFDEYVEDEEWRSRVDYDLESGLLAFPRPEPVGVPPSSPYTFPHSNSHPMVRPRTRSMLTEHPRLPPSSLSEPHALSHSGEGGLSPDSLLCQPLNVKVPVPVMLGDGESIVDGPSAGSEFTLAMDLPSPFSPAPRGWVGDNPATVRTRR</sequence>
<reference evidence="2" key="1">
    <citation type="submission" date="2022-11" db="EMBL/GenBank/DDBJ databases">
        <title>Genome Sequence of Cubamyces cubensis.</title>
        <authorList>
            <person name="Buettner E."/>
        </authorList>
    </citation>
    <scope>NUCLEOTIDE SEQUENCE</scope>
    <source>
        <strain evidence="2">MPL-01</strain>
    </source>
</reference>
<gene>
    <name evidence="2" type="ORF">ONZ51_g8633</name>
</gene>
<feature type="region of interest" description="Disordered" evidence="1">
    <location>
        <begin position="566"/>
        <end position="590"/>
    </location>
</feature>
<dbReference type="Proteomes" id="UP001215151">
    <property type="component" value="Unassembled WGS sequence"/>
</dbReference>
<feature type="compositionally biased region" description="Low complexity" evidence="1">
    <location>
        <begin position="202"/>
        <end position="217"/>
    </location>
</feature>
<evidence type="ECO:0000313" key="3">
    <source>
        <dbReference type="Proteomes" id="UP001215151"/>
    </source>
</evidence>
<feature type="compositionally biased region" description="Low complexity" evidence="1">
    <location>
        <begin position="389"/>
        <end position="401"/>
    </location>
</feature>
<keyword evidence="3" id="KW-1185">Reference proteome</keyword>
<feature type="compositionally biased region" description="Acidic residues" evidence="1">
    <location>
        <begin position="570"/>
        <end position="581"/>
    </location>
</feature>
<name>A0AAD7TMV4_9APHY</name>
<evidence type="ECO:0000256" key="1">
    <source>
        <dbReference type="SAM" id="MobiDB-lite"/>
    </source>
</evidence>
<feature type="region of interest" description="Disordered" evidence="1">
    <location>
        <begin position="717"/>
        <end position="739"/>
    </location>
</feature>
<accession>A0AAD7TMV4</accession>
<evidence type="ECO:0000313" key="2">
    <source>
        <dbReference type="EMBL" id="KAJ8469966.1"/>
    </source>
</evidence>
<feature type="region of interest" description="Disordered" evidence="1">
    <location>
        <begin position="650"/>
        <end position="678"/>
    </location>
</feature>
<dbReference type="EMBL" id="JAPEVG010000267">
    <property type="protein sequence ID" value="KAJ8469966.1"/>
    <property type="molecule type" value="Genomic_DNA"/>
</dbReference>
<feature type="compositionally biased region" description="Pro residues" evidence="1">
    <location>
        <begin position="417"/>
        <end position="426"/>
    </location>
</feature>
<proteinExistence type="predicted"/>
<protein>
    <submittedName>
        <fullName evidence="2">Uncharacterized protein</fullName>
    </submittedName>
</protein>
<feature type="region of interest" description="Disordered" evidence="1">
    <location>
        <begin position="411"/>
        <end position="430"/>
    </location>
</feature>
<comment type="caution">
    <text evidence="2">The sequence shown here is derived from an EMBL/GenBank/DDBJ whole genome shotgun (WGS) entry which is preliminary data.</text>
</comment>
<feature type="region of interest" description="Disordered" evidence="1">
    <location>
        <begin position="202"/>
        <end position="257"/>
    </location>
</feature>
<organism evidence="2 3">
    <name type="scientific">Trametes cubensis</name>
    <dbReference type="NCBI Taxonomy" id="1111947"/>
    <lineage>
        <taxon>Eukaryota</taxon>
        <taxon>Fungi</taxon>
        <taxon>Dikarya</taxon>
        <taxon>Basidiomycota</taxon>
        <taxon>Agaricomycotina</taxon>
        <taxon>Agaricomycetes</taxon>
        <taxon>Polyporales</taxon>
        <taxon>Polyporaceae</taxon>
        <taxon>Trametes</taxon>
    </lineage>
</organism>